<dbReference type="PANTHER" id="PTHR45947">
    <property type="entry name" value="SULFOQUINOVOSYL TRANSFERASE SQD2"/>
    <property type="match status" value="1"/>
</dbReference>
<accession>A0A927F848</accession>
<proteinExistence type="predicted"/>
<dbReference type="InterPro" id="IPR050194">
    <property type="entry name" value="Glycosyltransferase_grp1"/>
</dbReference>
<evidence type="ECO:0000313" key="3">
    <source>
        <dbReference type="EMBL" id="MBD5778925.1"/>
    </source>
</evidence>
<comment type="caution">
    <text evidence="3">The sequence shown here is derived from an EMBL/GenBank/DDBJ whole genome shotgun (WGS) entry which is preliminary data.</text>
</comment>
<dbReference type="Pfam" id="PF13439">
    <property type="entry name" value="Glyco_transf_4"/>
    <property type="match status" value="1"/>
</dbReference>
<dbReference type="Proteomes" id="UP000622317">
    <property type="component" value="Unassembled WGS sequence"/>
</dbReference>
<dbReference type="GO" id="GO:0016757">
    <property type="term" value="F:glycosyltransferase activity"/>
    <property type="evidence" value="ECO:0007669"/>
    <property type="project" value="InterPro"/>
</dbReference>
<name>A0A927F848_9BACT</name>
<dbReference type="RefSeq" id="WP_191616050.1">
    <property type="nucleotide sequence ID" value="NZ_JACYFG010000006.1"/>
</dbReference>
<dbReference type="AlphaFoldDB" id="A0A927F848"/>
<protein>
    <submittedName>
        <fullName evidence="3">Glycosyltransferase</fullName>
    </submittedName>
</protein>
<dbReference type="EMBL" id="JACYFG010000006">
    <property type="protein sequence ID" value="MBD5778925.1"/>
    <property type="molecule type" value="Genomic_DNA"/>
</dbReference>
<evidence type="ECO:0000313" key="4">
    <source>
        <dbReference type="Proteomes" id="UP000622317"/>
    </source>
</evidence>
<dbReference type="PANTHER" id="PTHR45947:SF3">
    <property type="entry name" value="SULFOQUINOVOSYL TRANSFERASE SQD2"/>
    <property type="match status" value="1"/>
</dbReference>
<gene>
    <name evidence="3" type="ORF">IEN85_05430</name>
</gene>
<evidence type="ECO:0000259" key="1">
    <source>
        <dbReference type="Pfam" id="PF00534"/>
    </source>
</evidence>
<feature type="domain" description="Glycosyltransferase subfamily 4-like N-terminal" evidence="2">
    <location>
        <begin position="15"/>
        <end position="191"/>
    </location>
</feature>
<dbReference type="SUPFAM" id="SSF53756">
    <property type="entry name" value="UDP-Glycosyltransferase/glycogen phosphorylase"/>
    <property type="match status" value="1"/>
</dbReference>
<organism evidence="3 4">
    <name type="scientific">Pelagicoccus enzymogenes</name>
    <dbReference type="NCBI Taxonomy" id="2773457"/>
    <lineage>
        <taxon>Bacteria</taxon>
        <taxon>Pseudomonadati</taxon>
        <taxon>Verrucomicrobiota</taxon>
        <taxon>Opitutia</taxon>
        <taxon>Puniceicoccales</taxon>
        <taxon>Pelagicoccaceae</taxon>
        <taxon>Pelagicoccus</taxon>
    </lineage>
</organism>
<feature type="domain" description="Glycosyl transferase family 1" evidence="1">
    <location>
        <begin position="205"/>
        <end position="366"/>
    </location>
</feature>
<dbReference type="Gene3D" id="3.40.50.2000">
    <property type="entry name" value="Glycogen Phosphorylase B"/>
    <property type="match status" value="2"/>
</dbReference>
<dbReference type="InterPro" id="IPR001296">
    <property type="entry name" value="Glyco_trans_1"/>
</dbReference>
<keyword evidence="4" id="KW-1185">Reference proteome</keyword>
<evidence type="ECO:0000259" key="2">
    <source>
        <dbReference type="Pfam" id="PF13439"/>
    </source>
</evidence>
<sequence length="398" mass="44990">MRICLFTDSFLPYISGVSSAVYNQANEMARRGHSVSIFHPRASKADSFETVPGLDSSVSVYGLPFSVPTFNIPKLRWSMPLFLYSYRRLRQDPPDLVHVHTEFGCGLEGMLLARWKNVPIVGTFHTFFAEPDYLRQFYLPAFGWTQKLMWKYSVGFFNRCNQIVSPSESVRDHLVSRGMWRPTTVLSNGIERMSLRPPEEIEAFRKSMGIEDFAFIYIGRVSPEKSLEVALEAFALTLEANPKAKFVLIGNGPGDEAVDAKIEELGIKDSVIRTGRVERDILMKQNYPLLGDVFVTASKTENQPVSILEALAFGLPLVGPRAKGIPELVDDGVNGLIFEPDDVREMAERMTRLMEDRELHGRMRQASLDAAATHDLQHVGDRLEAVYRLAIEEKEREI</sequence>
<dbReference type="Pfam" id="PF00534">
    <property type="entry name" value="Glycos_transf_1"/>
    <property type="match status" value="1"/>
</dbReference>
<dbReference type="InterPro" id="IPR028098">
    <property type="entry name" value="Glyco_trans_4-like_N"/>
</dbReference>
<reference evidence="3" key="1">
    <citation type="submission" date="2020-09" db="EMBL/GenBank/DDBJ databases">
        <title>Pelagicoccus enzymogenes sp. nov. with an EPS production, isolated from marine sediment.</title>
        <authorList>
            <person name="Feng X."/>
        </authorList>
    </citation>
    <scope>NUCLEOTIDE SEQUENCE</scope>
    <source>
        <strain evidence="3">NFK12</strain>
    </source>
</reference>